<dbReference type="OrthoDB" id="7022932at2"/>
<dbReference type="AlphaFoldDB" id="Q88KJ8"/>
<evidence type="ECO:0000313" key="1">
    <source>
        <dbReference type="EMBL" id="AAN67905.1"/>
    </source>
</evidence>
<dbReference type="HOGENOM" id="CLU_068442_0_0_6"/>
<dbReference type="eggNOG" id="ENOG5032VU4">
    <property type="taxonomic scope" value="Bacteria"/>
</dbReference>
<dbReference type="KEGG" id="ppu:PP_2292"/>
<gene>
    <name evidence="1" type="ordered locus">PP_2292</name>
</gene>
<dbReference type="PaxDb" id="160488-PP_2292"/>
<name>Q88KJ8_PSEPK</name>
<sequence length="256" mass="28523">MERNELNDLKAFEGIFETAGLAIPPFSNMKTLDKIAIELSGTVGASEERIGEILAEVYTPSHLSAMVLNRYPNVPIVSEYKESIAEAVSAHFLGLGHVAVAGLIPVVEGIGRRLYEQRGLGERRGNRIVARLGELIADAIQEVQRKKQGEFGEVESMLRSFQKFLQKFYSDSDKYVTNGSTNRNGVTHGDFTDTKFGSALDFYKTLAAVDILCLISTFQPFPPRESIESKALAMCYLTCKNESEARNKSWRLFLEQ</sequence>
<dbReference type="Proteomes" id="UP000000556">
    <property type="component" value="Chromosome"/>
</dbReference>
<organism evidence="1 2">
    <name type="scientific">Pseudomonas putida (strain ATCC 47054 / DSM 6125 / CFBP 8728 / NCIMB 11950 / KT2440)</name>
    <dbReference type="NCBI Taxonomy" id="160488"/>
    <lineage>
        <taxon>Bacteria</taxon>
        <taxon>Pseudomonadati</taxon>
        <taxon>Pseudomonadota</taxon>
        <taxon>Gammaproteobacteria</taxon>
        <taxon>Pseudomonadales</taxon>
        <taxon>Pseudomonadaceae</taxon>
        <taxon>Pseudomonas</taxon>
    </lineage>
</organism>
<protein>
    <submittedName>
        <fullName evidence="1">Uncharacterized protein</fullName>
    </submittedName>
</protein>
<proteinExistence type="predicted"/>
<evidence type="ECO:0000313" key="2">
    <source>
        <dbReference type="Proteomes" id="UP000000556"/>
    </source>
</evidence>
<dbReference type="STRING" id="160488.PP_2292"/>
<dbReference type="EMBL" id="AE015451">
    <property type="protein sequence ID" value="AAN67905.1"/>
    <property type="molecule type" value="Genomic_DNA"/>
</dbReference>
<keyword evidence="2" id="KW-1185">Reference proteome</keyword>
<reference evidence="1 2" key="2">
    <citation type="journal article" date="2016" name="Environ. Microbiol.">
        <title>The revisited genome of Pseudomonas putida KT2440 enlightens its value as a robust metabolic chassis.</title>
        <authorList>
            <person name="Belda E."/>
            <person name="van Heck R.G."/>
            <person name="Lopez-Sanchez M.J."/>
            <person name="Cruveiller S."/>
            <person name="Barbe V."/>
            <person name="Fraser C."/>
            <person name="Klenk H.P."/>
            <person name="Petersen J."/>
            <person name="Morgat A."/>
            <person name="Nikel P.I."/>
            <person name="Vallenet D."/>
            <person name="Rouy Z."/>
            <person name="Sekowska A."/>
            <person name="Martins Dos Santos V.A."/>
            <person name="de Lorenzo V."/>
            <person name="Danchin A."/>
            <person name="Medigue C."/>
        </authorList>
    </citation>
    <scope>NUCLEOTIDE SEQUENCE [LARGE SCALE GENOMIC DNA]</scope>
    <source>
        <strain evidence="2">ATCC 47054 / DSM 6125 / CFBP 8728 / NCIMB 11950 / KT2440</strain>
    </source>
</reference>
<reference evidence="1 2" key="1">
    <citation type="journal article" date="2002" name="Environ. Microbiol.">
        <title>Complete genome sequence and comparative analysis of the metabolically versatile Pseudomonas putida KT2440.</title>
        <authorList>
            <person name="Nelson K.E."/>
            <person name="Weinel C."/>
            <person name="Paulsen I.T."/>
            <person name="Dodson R.J."/>
            <person name="Hilbert H."/>
            <person name="Martins dos Santos V.A."/>
            <person name="Fouts D.E."/>
            <person name="Gill S.R."/>
            <person name="Pop M."/>
            <person name="Holmes M."/>
            <person name="Brinkac L."/>
            <person name="Beanan M."/>
            <person name="DeBoy R.T."/>
            <person name="Daugherty S."/>
            <person name="Kolonay J."/>
            <person name="Madupu R."/>
            <person name="Nelson W."/>
            <person name="White O."/>
            <person name="Peterson J."/>
            <person name="Khouri H."/>
            <person name="Hance I."/>
            <person name="Chris Lee P."/>
            <person name="Holtzapple E."/>
            <person name="Scanlan D."/>
            <person name="Tran K."/>
            <person name="Moazzez A."/>
            <person name="Utterback T."/>
            <person name="Rizzo M."/>
            <person name="Lee K."/>
            <person name="Kosack D."/>
            <person name="Moestl D."/>
            <person name="Wedler H."/>
            <person name="Lauber J."/>
            <person name="Stjepandic D."/>
            <person name="Hoheisel J."/>
            <person name="Straetz M."/>
            <person name="Heim S."/>
            <person name="Kiewitz C."/>
            <person name="Eisen J.A."/>
            <person name="Timmis K.N."/>
            <person name="Dusterhoft A."/>
            <person name="Tummler B."/>
            <person name="Fraser C.M."/>
        </authorList>
    </citation>
    <scope>NUCLEOTIDE SEQUENCE [LARGE SCALE GENOMIC DNA]</scope>
    <source>
        <strain evidence="2">ATCC 47054 / DSM 6125 / CFBP 8728 / NCIMB 11950 / KT2440</strain>
    </source>
</reference>
<dbReference type="BioCyc" id="PPUT160488:G1G01-2449-MONOMER"/>
<accession>Q88KJ8</accession>